<dbReference type="InterPro" id="IPR041525">
    <property type="entry name" value="N/Namide_PRibTrfase"/>
</dbReference>
<reference evidence="13 14" key="1">
    <citation type="journal article" date="2015" name="Genome Announc.">
        <title>Expanding the biotechnology potential of lactobacilli through comparative genomics of 213 strains and associated genera.</title>
        <authorList>
            <person name="Sun Z."/>
            <person name="Harris H.M."/>
            <person name="McCann A."/>
            <person name="Guo C."/>
            <person name="Argimon S."/>
            <person name="Zhang W."/>
            <person name="Yang X."/>
            <person name="Jeffery I.B."/>
            <person name="Cooney J.C."/>
            <person name="Kagawa T.F."/>
            <person name="Liu W."/>
            <person name="Song Y."/>
            <person name="Salvetti E."/>
            <person name="Wrobel A."/>
            <person name="Rasinkangas P."/>
            <person name="Parkhill J."/>
            <person name="Rea M.C."/>
            <person name="O'Sullivan O."/>
            <person name="Ritari J."/>
            <person name="Douillard F.P."/>
            <person name="Paul Ross R."/>
            <person name="Yang R."/>
            <person name="Briner A.E."/>
            <person name="Felis G.E."/>
            <person name="de Vos W.M."/>
            <person name="Barrangou R."/>
            <person name="Klaenhammer T.R."/>
            <person name="Caufield P.W."/>
            <person name="Cui Y."/>
            <person name="Zhang H."/>
            <person name="O'Toole P.W."/>
        </authorList>
    </citation>
    <scope>NUCLEOTIDE SEQUENCE [LARGE SCALE GENOMIC DNA]</scope>
    <source>
        <strain evidence="13 14">DSM 5007</strain>
    </source>
</reference>
<evidence type="ECO:0000259" key="12">
    <source>
        <dbReference type="Pfam" id="PF17956"/>
    </source>
</evidence>
<dbReference type="GO" id="GO:0047280">
    <property type="term" value="F:nicotinamide phosphoribosyltransferase activity"/>
    <property type="evidence" value="ECO:0007669"/>
    <property type="project" value="UniProtKB-ARBA"/>
</dbReference>
<dbReference type="GO" id="GO:0004516">
    <property type="term" value="F:nicotinate phosphoribosyltransferase activity"/>
    <property type="evidence" value="ECO:0007669"/>
    <property type="project" value="UniProtKB-UniRule"/>
</dbReference>
<organism evidence="13 14">
    <name type="scientific">Paucilactobacillus suebicus DSM 5007 = KCTC 3549</name>
    <dbReference type="NCBI Taxonomy" id="1423807"/>
    <lineage>
        <taxon>Bacteria</taxon>
        <taxon>Bacillati</taxon>
        <taxon>Bacillota</taxon>
        <taxon>Bacilli</taxon>
        <taxon>Lactobacillales</taxon>
        <taxon>Lactobacillaceae</taxon>
        <taxon>Paucilactobacillus</taxon>
    </lineage>
</organism>
<dbReference type="FunFam" id="3.20.20.70:FF:000076">
    <property type="entry name" value="Nicotinate phosphoribosyltransferase"/>
    <property type="match status" value="1"/>
</dbReference>
<dbReference type="Pfam" id="PF04095">
    <property type="entry name" value="NAPRTase"/>
    <property type="match status" value="1"/>
</dbReference>
<comment type="function">
    <text evidence="9">Catalyzes the first step in the biosynthesis of NAD from nicotinic acid, the ATP-dependent synthesis of beta-nicotinate D-ribonucleotide from nicotinate and 5-phospho-D-ribose 1-phosphate.</text>
</comment>
<dbReference type="Pfam" id="PF17956">
    <property type="entry name" value="NAPRTase_C"/>
    <property type="match status" value="1"/>
</dbReference>
<dbReference type="InterPro" id="IPR036068">
    <property type="entry name" value="Nicotinate_pribotase-like_C"/>
</dbReference>
<dbReference type="InterPro" id="IPR041619">
    <property type="entry name" value="NAPRTase_C"/>
</dbReference>
<dbReference type="NCBIfam" id="TIGR01513">
    <property type="entry name" value="NAPRTase_put"/>
    <property type="match status" value="1"/>
</dbReference>
<dbReference type="InterPro" id="IPR013785">
    <property type="entry name" value="Aldolase_TIM"/>
</dbReference>
<evidence type="ECO:0000256" key="6">
    <source>
        <dbReference type="ARBA" id="ARBA00022642"/>
    </source>
</evidence>
<keyword evidence="14" id="KW-1185">Reference proteome</keyword>
<evidence type="ECO:0000259" key="11">
    <source>
        <dbReference type="Pfam" id="PF17767"/>
    </source>
</evidence>
<evidence type="ECO:0000313" key="14">
    <source>
        <dbReference type="Proteomes" id="UP000051820"/>
    </source>
</evidence>
<dbReference type="SUPFAM" id="SSF51690">
    <property type="entry name" value="Nicotinate/Quinolinate PRTase C-terminal domain-like"/>
    <property type="match status" value="1"/>
</dbReference>
<dbReference type="PANTHER" id="PTHR11098:SF1">
    <property type="entry name" value="NICOTINATE PHOSPHORIBOSYLTRANSFERASE"/>
    <property type="match status" value="1"/>
</dbReference>
<gene>
    <name evidence="13" type="ORF">FD16_GL001972</name>
</gene>
<dbReference type="Gene3D" id="3.20.140.10">
    <property type="entry name" value="nicotinate phosphoribosyltransferase"/>
    <property type="match status" value="1"/>
</dbReference>
<comment type="catalytic activity">
    <reaction evidence="8 9">
        <text>5-phospho-alpha-D-ribose 1-diphosphate + nicotinate + ATP + H2O = nicotinate beta-D-ribonucleotide + ADP + phosphate + diphosphate</text>
        <dbReference type="Rhea" id="RHEA:36163"/>
        <dbReference type="ChEBI" id="CHEBI:15377"/>
        <dbReference type="ChEBI" id="CHEBI:30616"/>
        <dbReference type="ChEBI" id="CHEBI:32544"/>
        <dbReference type="ChEBI" id="CHEBI:33019"/>
        <dbReference type="ChEBI" id="CHEBI:43474"/>
        <dbReference type="ChEBI" id="CHEBI:57502"/>
        <dbReference type="ChEBI" id="CHEBI:58017"/>
        <dbReference type="ChEBI" id="CHEBI:456216"/>
        <dbReference type="EC" id="6.3.4.21"/>
    </reaction>
</comment>
<evidence type="ECO:0000256" key="1">
    <source>
        <dbReference type="ARBA" id="ARBA00004952"/>
    </source>
</evidence>
<dbReference type="Proteomes" id="UP000051820">
    <property type="component" value="Unassembled WGS sequence"/>
</dbReference>
<dbReference type="EC" id="6.3.4.21" evidence="3 9"/>
<evidence type="ECO:0000256" key="4">
    <source>
        <dbReference type="ARBA" id="ARBA00022553"/>
    </source>
</evidence>
<dbReference type="Pfam" id="PF17767">
    <property type="entry name" value="NAPRTase_N"/>
    <property type="match status" value="1"/>
</dbReference>
<dbReference type="UniPathway" id="UPA00253">
    <property type="reaction ID" value="UER00457"/>
</dbReference>
<evidence type="ECO:0000256" key="8">
    <source>
        <dbReference type="ARBA" id="ARBA00048668"/>
    </source>
</evidence>
<sequence>MEVKMKSLSLLTDLYEYSMANGFEQNLVNDQAVFDVFFRKVPDDGSFVIVAGLQQVVEQLVQLHFNDSDISYFKGLNLFDSKFLNMLQNFEFECRINAVPEGTPIFPREPLLTIEGPLIQAQMVETLVLNILNHQSLIATKSRRINFAAQGRPVMEFGARRAQGPDSAIFGARAAVIGGCSSTSNVYAAKQFNIPAAGTMAHSWIEAFDSELESFQQWARIYPENTALLVDTYNVLESGVPNAIKVFKELKGEGHAPIGIRIDSGDIGYLTKAARKMLDDAGFYDAKITVSNALDERVITSLLQEGAPIDNFGVGEKLITSASSPVLSGVYKLAAIERNGKVIPKLKVSGSREKVTLPGIKKIYRLYKIGSAQSFADLIALNYEEIGGEPLSVIDSDPLSVGKMHVLRGYRAEELLKEINLTHFRSNDVFKIKDYCQTEIGKLPDETKRLTNPNRYTVYMTEKLANLQQRLLKKSAN</sequence>
<dbReference type="InterPro" id="IPR040727">
    <property type="entry name" value="NAPRTase_N"/>
</dbReference>
<dbReference type="SUPFAM" id="SSF54675">
    <property type="entry name" value="Nicotinate/Quinolinate PRTase N-terminal domain-like"/>
    <property type="match status" value="1"/>
</dbReference>
<comment type="PTM">
    <text evidence="9">Transiently phosphorylated on a His residue during the reaction cycle. Phosphorylation strongly increases the affinity for substrates and increases the rate of nicotinate D-ribonucleotide production. Dephosphorylation regenerates the low-affinity form of the enzyme, leading to product release.</text>
</comment>
<dbReference type="InterPro" id="IPR007229">
    <property type="entry name" value="Nic_PRibTrfase-Fam"/>
</dbReference>
<dbReference type="Gene3D" id="3.20.20.70">
    <property type="entry name" value="Aldolase class I"/>
    <property type="match status" value="1"/>
</dbReference>
<comment type="similarity">
    <text evidence="2 9">Belongs to the NAPRTase family.</text>
</comment>
<dbReference type="STRING" id="1423807.FD16_GL001972"/>
<comment type="pathway">
    <text evidence="1 9">Cofactor biosynthesis; NAD(+) biosynthesis; nicotinate D-ribonucleotide from nicotinate: step 1/1.</text>
</comment>
<dbReference type="NCBIfam" id="NF009131">
    <property type="entry name" value="PRK12484.1"/>
    <property type="match status" value="1"/>
</dbReference>
<keyword evidence="13" id="KW-0328">Glycosyltransferase</keyword>
<feature type="domain" description="Nicotinate phosphoribosyltransferase N-terminal" evidence="11">
    <location>
        <begin position="10"/>
        <end position="133"/>
    </location>
</feature>
<dbReference type="PATRIC" id="fig|1423807.3.peg.2025"/>
<evidence type="ECO:0000256" key="9">
    <source>
        <dbReference type="RuleBase" id="RU365100"/>
    </source>
</evidence>
<evidence type="ECO:0000313" key="13">
    <source>
        <dbReference type="EMBL" id="KRM12794.1"/>
    </source>
</evidence>
<comment type="caution">
    <text evidence="13">The sequence shown here is derived from an EMBL/GenBank/DDBJ whole genome shotgun (WGS) entry which is preliminary data.</text>
</comment>
<evidence type="ECO:0000259" key="10">
    <source>
        <dbReference type="Pfam" id="PF04095"/>
    </source>
</evidence>
<evidence type="ECO:0000256" key="5">
    <source>
        <dbReference type="ARBA" id="ARBA00022598"/>
    </source>
</evidence>
<accession>A0A0R1W583</accession>
<proteinExistence type="inferred from homology"/>
<keyword evidence="5 9" id="KW-0436">Ligase</keyword>
<dbReference type="NCBIfam" id="NF006695">
    <property type="entry name" value="PRK09243.1-2"/>
    <property type="match status" value="1"/>
</dbReference>
<dbReference type="PIRSF" id="PIRSF000484">
    <property type="entry name" value="NAPRT"/>
    <property type="match status" value="1"/>
</dbReference>
<keyword evidence="7 9" id="KW-0808">Transferase</keyword>
<keyword evidence="4" id="KW-0597">Phosphoprotein</keyword>
<evidence type="ECO:0000256" key="3">
    <source>
        <dbReference type="ARBA" id="ARBA00013236"/>
    </source>
</evidence>
<dbReference type="eggNOG" id="COG1488">
    <property type="taxonomic scope" value="Bacteria"/>
</dbReference>
<feature type="domain" description="Nicotinate/nicotinamide phosphoribosyltransferase" evidence="10">
    <location>
        <begin position="154"/>
        <end position="343"/>
    </location>
</feature>
<feature type="domain" description="Nicotinate phosphoribosyltransferase C-terminal" evidence="12">
    <location>
        <begin position="361"/>
        <end position="468"/>
    </location>
</feature>
<dbReference type="CDD" id="cd01570">
    <property type="entry name" value="NAPRTase_A"/>
    <property type="match status" value="1"/>
</dbReference>
<dbReference type="GO" id="GO:0034355">
    <property type="term" value="P:NAD+ biosynthetic process via the salvage pathway"/>
    <property type="evidence" value="ECO:0007669"/>
    <property type="project" value="TreeGrafter"/>
</dbReference>
<keyword evidence="6 9" id="KW-0662">Pyridine nucleotide biosynthesis</keyword>
<evidence type="ECO:0000256" key="7">
    <source>
        <dbReference type="ARBA" id="ARBA00022679"/>
    </source>
</evidence>
<dbReference type="GO" id="GO:0005829">
    <property type="term" value="C:cytosol"/>
    <property type="evidence" value="ECO:0007669"/>
    <property type="project" value="TreeGrafter"/>
</dbReference>
<dbReference type="PANTHER" id="PTHR11098">
    <property type="entry name" value="NICOTINATE PHOSPHORIBOSYLTRANSFERASE"/>
    <property type="match status" value="1"/>
</dbReference>
<protein>
    <recommendedName>
        <fullName evidence="3 9">Nicotinate phosphoribosyltransferase</fullName>
        <ecNumber evidence="3 9">6.3.4.21</ecNumber>
    </recommendedName>
</protein>
<dbReference type="EMBL" id="AZGF01000005">
    <property type="protein sequence ID" value="KRM12794.1"/>
    <property type="molecule type" value="Genomic_DNA"/>
</dbReference>
<dbReference type="InterPro" id="IPR006405">
    <property type="entry name" value="Nic_PRibTrfase_pncB"/>
</dbReference>
<evidence type="ECO:0000256" key="2">
    <source>
        <dbReference type="ARBA" id="ARBA00010897"/>
    </source>
</evidence>
<name>A0A0R1W583_9LACO</name>
<dbReference type="AlphaFoldDB" id="A0A0R1W583"/>